<dbReference type="PANTHER" id="PTHR11413:SF125">
    <property type="entry name" value="CYSTEINE PROTEINASE INHIBITOR"/>
    <property type="match status" value="1"/>
</dbReference>
<comment type="caution">
    <text evidence="5">The sequence shown here is derived from an EMBL/GenBank/DDBJ whole genome shotgun (WGS) entry which is preliminary data.</text>
</comment>
<evidence type="ECO:0000259" key="4">
    <source>
        <dbReference type="SMART" id="SM00043"/>
    </source>
</evidence>
<dbReference type="Gene3D" id="3.10.450.10">
    <property type="match status" value="1"/>
</dbReference>
<keyword evidence="2 3" id="KW-0789">Thiol protease inhibitor</keyword>
<dbReference type="GO" id="GO:0004869">
    <property type="term" value="F:cysteine-type endopeptidase inhibitor activity"/>
    <property type="evidence" value="ECO:0007669"/>
    <property type="project" value="UniProtKB-KW"/>
</dbReference>
<sequence length="109" mass="12022">MTTLGGLTDITGAQNSVDIENLARFAVHEHNKNQMVTQNAALEFVKVISAKKQVVSGTLYYITLEANDGVNKKVYETKVLEKPWLNLKEVQEFKPLTVALDPLSVSSST</sequence>
<proteinExistence type="inferred from homology"/>
<feature type="non-terminal residue" evidence="5">
    <location>
        <position position="1"/>
    </location>
</feature>
<name>A0A371EGS1_MUCPR</name>
<protein>
    <recommendedName>
        <fullName evidence="3">Cysteine proteinase inhibitor</fullName>
    </recommendedName>
</protein>
<comment type="similarity">
    <text evidence="3">Belongs to the cystatin family. Phytocystatin subfamily.</text>
</comment>
<organism evidence="5 6">
    <name type="scientific">Mucuna pruriens</name>
    <name type="common">Velvet bean</name>
    <name type="synonym">Dolichos pruriens</name>
    <dbReference type="NCBI Taxonomy" id="157652"/>
    <lineage>
        <taxon>Eukaryota</taxon>
        <taxon>Viridiplantae</taxon>
        <taxon>Streptophyta</taxon>
        <taxon>Embryophyta</taxon>
        <taxon>Tracheophyta</taxon>
        <taxon>Spermatophyta</taxon>
        <taxon>Magnoliopsida</taxon>
        <taxon>eudicotyledons</taxon>
        <taxon>Gunneridae</taxon>
        <taxon>Pentapetalae</taxon>
        <taxon>rosids</taxon>
        <taxon>fabids</taxon>
        <taxon>Fabales</taxon>
        <taxon>Fabaceae</taxon>
        <taxon>Papilionoideae</taxon>
        <taxon>50 kb inversion clade</taxon>
        <taxon>NPAAA clade</taxon>
        <taxon>indigoferoid/millettioid clade</taxon>
        <taxon>Phaseoleae</taxon>
        <taxon>Mucuna</taxon>
    </lineage>
</organism>
<feature type="domain" description="Cystatin" evidence="4">
    <location>
        <begin position="2"/>
        <end position="96"/>
    </location>
</feature>
<dbReference type="InterPro" id="IPR046350">
    <property type="entry name" value="Cystatin_sf"/>
</dbReference>
<dbReference type="AlphaFoldDB" id="A0A371EGS1"/>
<evidence type="ECO:0000256" key="1">
    <source>
        <dbReference type="ARBA" id="ARBA00022690"/>
    </source>
</evidence>
<dbReference type="SUPFAM" id="SSF54403">
    <property type="entry name" value="Cystatin/monellin"/>
    <property type="match status" value="1"/>
</dbReference>
<keyword evidence="1 3" id="KW-0646">Protease inhibitor</keyword>
<dbReference type="CDD" id="cd00042">
    <property type="entry name" value="CY"/>
    <property type="match status" value="1"/>
</dbReference>
<dbReference type="EMBL" id="QJKJ01014000">
    <property type="protein sequence ID" value="RDX65262.1"/>
    <property type="molecule type" value="Genomic_DNA"/>
</dbReference>
<dbReference type="Pfam" id="PF16845">
    <property type="entry name" value="SQAPI"/>
    <property type="match status" value="1"/>
</dbReference>
<reference evidence="5" key="1">
    <citation type="submission" date="2018-05" db="EMBL/GenBank/DDBJ databases">
        <title>Draft genome of Mucuna pruriens seed.</title>
        <authorList>
            <person name="Nnadi N.E."/>
            <person name="Vos R."/>
            <person name="Hasami M.H."/>
            <person name="Devisetty U.K."/>
            <person name="Aguiy J.C."/>
        </authorList>
    </citation>
    <scope>NUCLEOTIDE SEQUENCE [LARGE SCALE GENOMIC DNA]</scope>
    <source>
        <strain evidence="5">JCA_2017</strain>
    </source>
</reference>
<evidence type="ECO:0000313" key="5">
    <source>
        <dbReference type="EMBL" id="RDX65262.1"/>
    </source>
</evidence>
<dbReference type="InterPro" id="IPR027214">
    <property type="entry name" value="Cystatin"/>
</dbReference>
<dbReference type="PROSITE" id="PS00287">
    <property type="entry name" value="CYSTATIN"/>
    <property type="match status" value="1"/>
</dbReference>
<accession>A0A371EGS1</accession>
<evidence type="ECO:0000256" key="2">
    <source>
        <dbReference type="ARBA" id="ARBA00022704"/>
    </source>
</evidence>
<dbReference type="InterPro" id="IPR018073">
    <property type="entry name" value="Prot_inh_cystat_CS"/>
</dbReference>
<gene>
    <name evidence="5" type="ORF">CR513_56089</name>
</gene>
<keyword evidence="6" id="KW-1185">Reference proteome</keyword>
<dbReference type="PANTHER" id="PTHR11413">
    <property type="entry name" value="CYSTATIN FAMILY MEMBER"/>
    <property type="match status" value="1"/>
</dbReference>
<dbReference type="InterPro" id="IPR000010">
    <property type="entry name" value="Cystatin_dom"/>
</dbReference>
<evidence type="ECO:0000313" key="6">
    <source>
        <dbReference type="Proteomes" id="UP000257109"/>
    </source>
</evidence>
<dbReference type="SMART" id="SM00043">
    <property type="entry name" value="CY"/>
    <property type="match status" value="1"/>
</dbReference>
<dbReference type="OrthoDB" id="1908104at2759"/>
<evidence type="ECO:0000256" key="3">
    <source>
        <dbReference type="RuleBase" id="RU362130"/>
    </source>
</evidence>
<dbReference type="Proteomes" id="UP000257109">
    <property type="component" value="Unassembled WGS sequence"/>
</dbReference>
<dbReference type="STRING" id="157652.A0A371EGS1"/>